<feature type="domain" description="DUF559" evidence="1">
    <location>
        <begin position="107"/>
        <end position="196"/>
    </location>
</feature>
<dbReference type="Gene3D" id="3.40.960.10">
    <property type="entry name" value="VSR Endonuclease"/>
    <property type="match status" value="1"/>
</dbReference>
<dbReference type="BioCyc" id="CCAL311458:G131R-769-MONOMER"/>
<accession>E6N606</accession>
<dbReference type="EMBL" id="AP011845">
    <property type="protein sequence ID" value="BAJ47723.1"/>
    <property type="molecule type" value="Genomic_DNA"/>
</dbReference>
<dbReference type="PANTHER" id="PTHR38590">
    <property type="entry name" value="BLL0828 PROTEIN"/>
    <property type="match status" value="1"/>
</dbReference>
<sequence>MVVLKVVERGGRKYATLWYRGRRIRRRTAVRVEVRSDGGVRFSSVRAVRRLLEHAPVRLVPRHVGKGYAVFFIVESDEAVRAAVEKAVAEGSAKLGVRVKMLGVSMEEHMLSRELWRRRIRHLRNVFCGGYNVDILIPEPRIIVEIDGLQHYQERVQAKDLEKLNLLKKKGYDVFRIQAADVRRDTASIAEMIRDACVRRMENRQKA</sequence>
<gene>
    <name evidence="4" type="ORF">CSUB_C0756</name>
    <name evidence="2" type="ORF">HGMM_F13A09C08</name>
    <name evidence="3" type="ORF">HGMM_F15D08C22</name>
</gene>
<dbReference type="SUPFAM" id="SSF52980">
    <property type="entry name" value="Restriction endonuclease-like"/>
    <property type="match status" value="1"/>
</dbReference>
<reference evidence="2 5" key="1">
    <citation type="journal article" date="2005" name="Environ. Microbiol.">
        <title>Genetic and functional properties of uncultivated thermophilic crenarchaeotes from a subsurface gold mine as revealed by analysis of genome fragments.</title>
        <authorList>
            <person name="Nunoura T."/>
            <person name="Hirayama H."/>
            <person name="Takami H."/>
            <person name="Oida H."/>
            <person name="Nishi S."/>
            <person name="Shimamura S."/>
            <person name="Suzuki Y."/>
            <person name="Inagaki F."/>
            <person name="Takai K."/>
            <person name="Nealson K.H."/>
            <person name="Horikoshi K."/>
        </authorList>
    </citation>
    <scope>NUCLEOTIDE SEQUENCE [LARGE SCALE GENOMIC DNA]</scope>
</reference>
<reference evidence="2 5" key="2">
    <citation type="journal article" date="2011" name="Nucleic Acids Res.">
        <title>Insights into the evolution of Archaea and eukaryotic protein modifier systems revealed by the genome of a novel archaeal group.</title>
        <authorList>
            <person name="Nunoura T."/>
            <person name="Takaki Y."/>
            <person name="Kakuta J."/>
            <person name="Nishi S."/>
            <person name="Sugahara J."/>
            <person name="Kazama H."/>
            <person name="Chee G."/>
            <person name="Hattori M."/>
            <person name="Kanai A."/>
            <person name="Atomi H."/>
            <person name="Takai K."/>
            <person name="Takami H."/>
        </authorList>
    </citation>
    <scope>NUCLEOTIDE SEQUENCE [LARGE SCALE GENOMIC DNA]</scope>
</reference>
<evidence type="ECO:0000313" key="5">
    <source>
        <dbReference type="Proteomes" id="UP000008120"/>
    </source>
</evidence>
<dbReference type="AlphaFoldDB" id="E6N606"/>
<evidence type="ECO:0000313" key="3">
    <source>
        <dbReference type="EMBL" id="BAJ49431.1"/>
    </source>
</evidence>
<dbReference type="EMBL" id="BA000048">
    <property type="protein sequence ID" value="BAJ50614.1"/>
    <property type="molecule type" value="Genomic_DNA"/>
</dbReference>
<dbReference type="KEGG" id="csu:CSUB_C0756"/>
<dbReference type="InterPro" id="IPR011335">
    <property type="entry name" value="Restrct_endonuc-II-like"/>
</dbReference>
<dbReference type="PANTHER" id="PTHR38590:SF1">
    <property type="entry name" value="BLL0828 PROTEIN"/>
    <property type="match status" value="1"/>
</dbReference>
<proteinExistence type="predicted"/>
<dbReference type="InterPro" id="IPR007569">
    <property type="entry name" value="DUF559"/>
</dbReference>
<evidence type="ECO:0000313" key="2">
    <source>
        <dbReference type="EMBL" id="BAJ47723.1"/>
    </source>
</evidence>
<organism evidence="2 5">
    <name type="scientific">Caldiarchaeum subterraneum</name>
    <dbReference type="NCBI Taxonomy" id="311458"/>
    <lineage>
        <taxon>Archaea</taxon>
        <taxon>Nitrososphaerota</taxon>
        <taxon>Candidatus Caldarchaeales</taxon>
        <taxon>Candidatus Caldarchaeaceae</taxon>
        <taxon>Candidatus Caldarchaeum</taxon>
    </lineage>
</organism>
<dbReference type="EMBL" id="AP011893">
    <property type="protein sequence ID" value="BAJ49431.1"/>
    <property type="molecule type" value="Genomic_DNA"/>
</dbReference>
<name>E6N606_CALS0</name>
<evidence type="ECO:0000313" key="4">
    <source>
        <dbReference type="EMBL" id="BAJ50614.1"/>
    </source>
</evidence>
<dbReference type="InterPro" id="IPR047216">
    <property type="entry name" value="Endonuclease_DUF559_bact"/>
</dbReference>
<dbReference type="Pfam" id="PF04480">
    <property type="entry name" value="DUF559"/>
    <property type="match status" value="1"/>
</dbReference>
<dbReference type="Proteomes" id="UP000008120">
    <property type="component" value="Chromosome"/>
</dbReference>
<evidence type="ECO:0000259" key="1">
    <source>
        <dbReference type="Pfam" id="PF04480"/>
    </source>
</evidence>
<protein>
    <recommendedName>
        <fullName evidence="1">DUF559 domain-containing protein</fullName>
    </recommendedName>
</protein>